<name>A0A6J8EPZ6_MYTCO</name>
<protein>
    <recommendedName>
        <fullName evidence="3">Mab-21-like HhH/H2TH-like domain-containing protein</fullName>
    </recommendedName>
</protein>
<dbReference type="OrthoDB" id="5949259at2759"/>
<evidence type="ECO:0000313" key="1">
    <source>
        <dbReference type="EMBL" id="CAC5422709.1"/>
    </source>
</evidence>
<gene>
    <name evidence="1" type="ORF">MCOR_54745</name>
</gene>
<evidence type="ECO:0000313" key="2">
    <source>
        <dbReference type="Proteomes" id="UP000507470"/>
    </source>
</evidence>
<accession>A0A6J8EPZ6</accession>
<dbReference type="EMBL" id="CACVKT020009675">
    <property type="protein sequence ID" value="CAC5422709.1"/>
    <property type="molecule type" value="Genomic_DNA"/>
</dbReference>
<sequence>MSRPRDDSLQFYEYLCQKIGSEEDVKARRITSIVCDIGNGRSKQIRSGSSGEGLNLKGSDVDLMMIYSKCVVYEYYSEIPVQNKKIPLVMDPEDTQPCFTKLRIVRGRSSSYLGEIVLHADHKGVVLSSKMFKQIKFDFYSKIIPNITKIHGPCLSDTLDLFDIAYCLKCDKWISQSEAWIKRSREKWPSSDLISKIISCGVLNRMCNLLKISYQQGIRCFSATKTLMDYPKYSGEINQPLCCNARLVNEINHAFSCGIYAVEENIYMLLSTLLNYSRSGMSRDIFTFFVSRAHQIAPQCSQIHQGSNKQKYLKLKNIISHLLIGVHTDAVSGWMMLASFFYETKNYLASLSILNHGLLKCTDEKVQLEPSMFQGSLNFNQIYALNMIKNETLMTSLKTLTMNLLFFAARSLIIPTELQLDVQKKSYWIHPKPFAHFLGFLCCYHLKDSASCNHFIRQLFHDADTIFTKQESDSVCKCHILICIGIAMHMFGETSRAKGWLHIASVLDKYNLTSAKIRLSKINLHD</sequence>
<organism evidence="1 2">
    <name type="scientific">Mytilus coruscus</name>
    <name type="common">Sea mussel</name>
    <dbReference type="NCBI Taxonomy" id="42192"/>
    <lineage>
        <taxon>Eukaryota</taxon>
        <taxon>Metazoa</taxon>
        <taxon>Spiralia</taxon>
        <taxon>Lophotrochozoa</taxon>
        <taxon>Mollusca</taxon>
        <taxon>Bivalvia</taxon>
        <taxon>Autobranchia</taxon>
        <taxon>Pteriomorphia</taxon>
        <taxon>Mytilida</taxon>
        <taxon>Mytiloidea</taxon>
        <taxon>Mytilidae</taxon>
        <taxon>Mytilinae</taxon>
        <taxon>Mytilus</taxon>
    </lineage>
</organism>
<keyword evidence="2" id="KW-1185">Reference proteome</keyword>
<reference evidence="1 2" key="1">
    <citation type="submission" date="2020-06" db="EMBL/GenBank/DDBJ databases">
        <authorList>
            <person name="Li R."/>
            <person name="Bekaert M."/>
        </authorList>
    </citation>
    <scope>NUCLEOTIDE SEQUENCE [LARGE SCALE GENOMIC DNA]</scope>
    <source>
        <strain evidence="2">wild</strain>
    </source>
</reference>
<proteinExistence type="predicted"/>
<dbReference type="Proteomes" id="UP000507470">
    <property type="component" value="Unassembled WGS sequence"/>
</dbReference>
<evidence type="ECO:0008006" key="3">
    <source>
        <dbReference type="Google" id="ProtNLM"/>
    </source>
</evidence>
<dbReference type="AlphaFoldDB" id="A0A6J8EPZ6"/>